<dbReference type="RefSeq" id="WP_221857276.1">
    <property type="nucleotide sequence ID" value="NZ_BAAAYV010000012.1"/>
</dbReference>
<keyword evidence="1" id="KW-0472">Membrane</keyword>
<dbReference type="Proteomes" id="UP001410795">
    <property type="component" value="Unassembled WGS sequence"/>
</dbReference>
<protein>
    <submittedName>
        <fullName evidence="2">Uncharacterized protein</fullName>
    </submittedName>
</protein>
<feature type="transmembrane region" description="Helical" evidence="1">
    <location>
        <begin position="61"/>
        <end position="82"/>
    </location>
</feature>
<keyword evidence="3" id="KW-1185">Reference proteome</keyword>
<name>A0ABP7BJI4_9MICO</name>
<evidence type="ECO:0000313" key="3">
    <source>
        <dbReference type="Proteomes" id="UP001410795"/>
    </source>
</evidence>
<evidence type="ECO:0000256" key="1">
    <source>
        <dbReference type="SAM" id="Phobius"/>
    </source>
</evidence>
<sequence length="414" mass="45070">MAQEHGAEPVLVVPLDATDEDVEHDGVLNQVVWGLWPVIAWLLPVFLFLTRMATDSDGWEALLLLLASPVVLPVIALAGLLPRFILRRERRGRVSAGTFVTTLMLLHWWGMALFALAQRGTGDSGSLSSSLQSWQSWLPPGLNSALSVAGMTIMIAAWLGAAALAARGFARGRSGRAWTPWAALLAPPLLLAAILCAAYIIHLFGERDASGNTEADVVWMSVDDAVTRKEAHWDAAQEHLAPLREAITPVGWIAQAGWYDGVTYGDTLDSYRDRGEYAMLVVWRVDIPVSPTDAASTLERALPETGWTVLVRPENVADSGAEFRADGEHGYDLLVSLNSSSAADSEQAGTATAERSTTVTLTMRSPDYWTEGQGLLEWSDLATAEQVDEVWGEVPRRFSFDDWPALRAVAAKPW</sequence>
<gene>
    <name evidence="2" type="ORF">GCM10022202_25330</name>
</gene>
<keyword evidence="1" id="KW-0812">Transmembrane</keyword>
<dbReference type="EMBL" id="BAAAYV010000012">
    <property type="protein sequence ID" value="GAA3662668.1"/>
    <property type="molecule type" value="Genomic_DNA"/>
</dbReference>
<feature type="transmembrane region" description="Helical" evidence="1">
    <location>
        <begin position="145"/>
        <end position="166"/>
    </location>
</feature>
<accession>A0ABP7BJI4</accession>
<keyword evidence="1" id="KW-1133">Transmembrane helix</keyword>
<reference evidence="3" key="1">
    <citation type="journal article" date="2019" name="Int. J. Syst. Evol. Microbiol.">
        <title>The Global Catalogue of Microorganisms (GCM) 10K type strain sequencing project: providing services to taxonomists for standard genome sequencing and annotation.</title>
        <authorList>
            <consortium name="The Broad Institute Genomics Platform"/>
            <consortium name="The Broad Institute Genome Sequencing Center for Infectious Disease"/>
            <person name="Wu L."/>
            <person name="Ma J."/>
        </authorList>
    </citation>
    <scope>NUCLEOTIDE SEQUENCE [LARGE SCALE GENOMIC DNA]</scope>
    <source>
        <strain evidence="3">JCM 16546</strain>
    </source>
</reference>
<feature type="transmembrane region" description="Helical" evidence="1">
    <location>
        <begin position="94"/>
        <end position="117"/>
    </location>
</feature>
<proteinExistence type="predicted"/>
<comment type="caution">
    <text evidence="2">The sequence shown here is derived from an EMBL/GenBank/DDBJ whole genome shotgun (WGS) entry which is preliminary data.</text>
</comment>
<evidence type="ECO:0000313" key="2">
    <source>
        <dbReference type="EMBL" id="GAA3662668.1"/>
    </source>
</evidence>
<feature type="transmembrane region" description="Helical" evidence="1">
    <location>
        <begin position="178"/>
        <end position="201"/>
    </location>
</feature>
<feature type="transmembrane region" description="Helical" evidence="1">
    <location>
        <begin position="31"/>
        <end position="49"/>
    </location>
</feature>
<organism evidence="2 3">
    <name type="scientific">Microbacterium marinilacus</name>
    <dbReference type="NCBI Taxonomy" id="415209"/>
    <lineage>
        <taxon>Bacteria</taxon>
        <taxon>Bacillati</taxon>
        <taxon>Actinomycetota</taxon>
        <taxon>Actinomycetes</taxon>
        <taxon>Micrococcales</taxon>
        <taxon>Microbacteriaceae</taxon>
        <taxon>Microbacterium</taxon>
    </lineage>
</organism>